<dbReference type="Gene3D" id="3.40.50.720">
    <property type="entry name" value="NAD(P)-binding Rossmann-like Domain"/>
    <property type="match status" value="1"/>
</dbReference>
<evidence type="ECO:0000256" key="1">
    <source>
        <dbReference type="ARBA" id="ARBA00023002"/>
    </source>
</evidence>
<dbReference type="SUPFAM" id="SSF51735">
    <property type="entry name" value="NAD(P)-binding Rossmann-fold domains"/>
    <property type="match status" value="1"/>
</dbReference>
<dbReference type="PANTHER" id="PTHR43157:SF31">
    <property type="entry name" value="PHOSPHATIDYLINOSITOL-GLYCAN BIOSYNTHESIS CLASS F PROTEIN"/>
    <property type="match status" value="1"/>
</dbReference>
<name>A0ABT1WFW0_9BURK</name>
<reference evidence="2 3" key="1">
    <citation type="submission" date="2022-07" db="EMBL/GenBank/DDBJ databases">
        <authorList>
            <person name="Xamxidin M."/>
            <person name="Wu M."/>
        </authorList>
    </citation>
    <scope>NUCLEOTIDE SEQUENCE [LARGE SCALE GENOMIC DNA]</scope>
    <source>
        <strain evidence="2 3">NBRC 111650</strain>
    </source>
</reference>
<dbReference type="CDD" id="cd05327">
    <property type="entry name" value="retinol-DH_like_SDR_c_like"/>
    <property type="match status" value="1"/>
</dbReference>
<keyword evidence="3" id="KW-1185">Reference proteome</keyword>
<dbReference type="PRINTS" id="PR00081">
    <property type="entry name" value="GDHRDH"/>
</dbReference>
<keyword evidence="1" id="KW-0560">Oxidoreductase</keyword>
<dbReference type="PANTHER" id="PTHR43157">
    <property type="entry name" value="PHOSPHATIDYLINOSITOL-GLYCAN BIOSYNTHESIS CLASS F PROTEIN-RELATED"/>
    <property type="match status" value="1"/>
</dbReference>
<evidence type="ECO:0000313" key="2">
    <source>
        <dbReference type="EMBL" id="MCQ8896401.1"/>
    </source>
</evidence>
<sequence length="291" mass="31108">MTQQTVQTVTPNGQVAFITGANTGIGRVTATTLALQGYHVVLACRNRAKTDAVLRDIQQRSGGTAQAEFLPLDLGDLNSVRACAQQFLAKNLPLNLLINNAGLAGNKGLSSSGFELTFGVCHVGHFLLTQLLMQALQAAPSARIVVVSSRAHLRVKGIDFASLKQPTQSPGGLKEYCQAKLANMLFVKGLSKRLKGTAITAYALHPGVVATEVWRSVPAFLQPLIKLFMISPEQGAQTTLYCATSPQAAGQSGLYYDGCKPVRHSPAADDDALVERLWTESEDWVAPYTTA</sequence>
<dbReference type="RefSeq" id="WP_256764170.1">
    <property type="nucleotide sequence ID" value="NZ_JANIGO010000002.1"/>
</dbReference>
<gene>
    <name evidence="2" type="ORF">NQT62_08155</name>
</gene>
<dbReference type="InterPro" id="IPR002347">
    <property type="entry name" value="SDR_fam"/>
</dbReference>
<evidence type="ECO:0000313" key="3">
    <source>
        <dbReference type="Proteomes" id="UP001204142"/>
    </source>
</evidence>
<dbReference type="EMBL" id="JANIGO010000002">
    <property type="protein sequence ID" value="MCQ8896401.1"/>
    <property type="molecule type" value="Genomic_DNA"/>
</dbReference>
<dbReference type="InterPro" id="IPR036291">
    <property type="entry name" value="NAD(P)-bd_dom_sf"/>
</dbReference>
<comment type="caution">
    <text evidence="2">The sequence shown here is derived from an EMBL/GenBank/DDBJ whole genome shotgun (WGS) entry which is preliminary data.</text>
</comment>
<protein>
    <submittedName>
        <fullName evidence="2">SDR family oxidoreductase</fullName>
    </submittedName>
</protein>
<accession>A0ABT1WFW0</accession>
<proteinExistence type="predicted"/>
<dbReference type="Proteomes" id="UP001204142">
    <property type="component" value="Unassembled WGS sequence"/>
</dbReference>
<dbReference type="Pfam" id="PF00106">
    <property type="entry name" value="adh_short"/>
    <property type="match status" value="1"/>
</dbReference>
<organism evidence="2 3">
    <name type="scientific">Limnobacter humi</name>
    <dbReference type="NCBI Taxonomy" id="1778671"/>
    <lineage>
        <taxon>Bacteria</taxon>
        <taxon>Pseudomonadati</taxon>
        <taxon>Pseudomonadota</taxon>
        <taxon>Betaproteobacteria</taxon>
        <taxon>Burkholderiales</taxon>
        <taxon>Burkholderiaceae</taxon>
        <taxon>Limnobacter</taxon>
    </lineage>
</organism>